<reference evidence="2 3" key="1">
    <citation type="submission" date="2019-06" db="EMBL/GenBank/DDBJ databases">
        <title>Complete genome sequence of Antarcticibacterium flavum KCTC 52984T from an Antarctic marine sediment.</title>
        <authorList>
            <person name="Lee Y.M."/>
            <person name="Shin S.C."/>
        </authorList>
    </citation>
    <scope>NUCLEOTIDE SEQUENCE [LARGE SCALE GENOMIC DNA]</scope>
    <source>
        <strain evidence="2 3">KCTC 52984</strain>
    </source>
</reference>
<protein>
    <submittedName>
        <fullName evidence="2">Uracil phosphoribosyltransferase</fullName>
    </submittedName>
</protein>
<evidence type="ECO:0000313" key="2">
    <source>
        <dbReference type="EMBL" id="QCY69597.1"/>
    </source>
</evidence>
<keyword evidence="2" id="KW-0328">Glycosyltransferase</keyword>
<dbReference type="OrthoDB" id="1467828at2"/>
<dbReference type="Pfam" id="PF19868">
    <property type="entry name" value="DUF6341"/>
    <property type="match status" value="1"/>
</dbReference>
<dbReference type="InterPro" id="IPR045922">
    <property type="entry name" value="DUF6341"/>
</dbReference>
<dbReference type="RefSeq" id="WP_139066163.1">
    <property type="nucleotide sequence ID" value="NZ_CP040812.1"/>
</dbReference>
<evidence type="ECO:0000313" key="3">
    <source>
        <dbReference type="Proteomes" id="UP000309016"/>
    </source>
</evidence>
<gene>
    <name evidence="2" type="ORF">FHG64_09415</name>
</gene>
<dbReference type="KEGG" id="afla:FHG64_09415"/>
<keyword evidence="2" id="KW-0808">Transferase</keyword>
<dbReference type="EMBL" id="CP040812">
    <property type="protein sequence ID" value="QCY69597.1"/>
    <property type="molecule type" value="Genomic_DNA"/>
</dbReference>
<keyword evidence="1" id="KW-0812">Transmembrane</keyword>
<keyword evidence="1" id="KW-1133">Transmembrane helix</keyword>
<dbReference type="GO" id="GO:0016757">
    <property type="term" value="F:glycosyltransferase activity"/>
    <property type="evidence" value="ECO:0007669"/>
    <property type="project" value="UniProtKB-KW"/>
</dbReference>
<dbReference type="AlphaFoldDB" id="A0A5B7X2G9"/>
<sequence>MRDFFEGIAWLFEEILFLPFNMLRDVEFETSWFLANIINWIFVLVVIVAFAYWMKQLKKFNDNDEENRDPTAHSFLG</sequence>
<evidence type="ECO:0000256" key="1">
    <source>
        <dbReference type="SAM" id="Phobius"/>
    </source>
</evidence>
<proteinExistence type="predicted"/>
<keyword evidence="3" id="KW-1185">Reference proteome</keyword>
<organism evidence="2 3">
    <name type="scientific">Antarcticibacterium flavum</name>
    <dbReference type="NCBI Taxonomy" id="2058175"/>
    <lineage>
        <taxon>Bacteria</taxon>
        <taxon>Pseudomonadati</taxon>
        <taxon>Bacteroidota</taxon>
        <taxon>Flavobacteriia</taxon>
        <taxon>Flavobacteriales</taxon>
        <taxon>Flavobacteriaceae</taxon>
        <taxon>Antarcticibacterium</taxon>
    </lineage>
</organism>
<dbReference type="Proteomes" id="UP000309016">
    <property type="component" value="Chromosome"/>
</dbReference>
<keyword evidence="1" id="KW-0472">Membrane</keyword>
<accession>A0A5B7X2G9</accession>
<feature type="transmembrane region" description="Helical" evidence="1">
    <location>
        <begin position="32"/>
        <end position="53"/>
    </location>
</feature>
<name>A0A5B7X2G9_9FLAO</name>